<dbReference type="EMBL" id="LAVV01005940">
    <property type="protein sequence ID" value="KNZ60578.1"/>
    <property type="molecule type" value="Genomic_DNA"/>
</dbReference>
<accession>A0A0L6VII5</accession>
<proteinExistence type="predicted"/>
<gene>
    <name evidence="1" type="ORF">VP01_15348g1</name>
</gene>
<name>A0A0L6VII5_9BASI</name>
<dbReference type="Proteomes" id="UP000037035">
    <property type="component" value="Unassembled WGS sequence"/>
</dbReference>
<dbReference type="AlphaFoldDB" id="A0A0L6VII5"/>
<protein>
    <submittedName>
        <fullName evidence="1">Uncharacterized protein</fullName>
    </submittedName>
</protein>
<dbReference type="VEuPathDB" id="FungiDB:VP01_15348g1"/>
<feature type="non-terminal residue" evidence="1">
    <location>
        <position position="1"/>
    </location>
</feature>
<keyword evidence="2" id="KW-1185">Reference proteome</keyword>
<evidence type="ECO:0000313" key="2">
    <source>
        <dbReference type="Proteomes" id="UP000037035"/>
    </source>
</evidence>
<comment type="caution">
    <text evidence="1">The sequence shown here is derived from an EMBL/GenBank/DDBJ whole genome shotgun (WGS) entry which is preliminary data.</text>
</comment>
<reference evidence="1 2" key="1">
    <citation type="submission" date="2015-08" db="EMBL/GenBank/DDBJ databases">
        <title>Next Generation Sequencing and Analysis of the Genome of Puccinia sorghi L Schw, the Causal Agent of Maize Common Rust.</title>
        <authorList>
            <person name="Rochi L."/>
            <person name="Burguener G."/>
            <person name="Darino M."/>
            <person name="Turjanski A."/>
            <person name="Kreff E."/>
            <person name="Dieguez M.J."/>
            <person name="Sacco F."/>
        </authorList>
    </citation>
    <scope>NUCLEOTIDE SEQUENCE [LARGE SCALE GENOMIC DNA]</scope>
    <source>
        <strain evidence="1 2">RO10H11247</strain>
    </source>
</reference>
<evidence type="ECO:0000313" key="1">
    <source>
        <dbReference type="EMBL" id="KNZ60578.1"/>
    </source>
</evidence>
<organism evidence="1 2">
    <name type="scientific">Puccinia sorghi</name>
    <dbReference type="NCBI Taxonomy" id="27349"/>
    <lineage>
        <taxon>Eukaryota</taxon>
        <taxon>Fungi</taxon>
        <taxon>Dikarya</taxon>
        <taxon>Basidiomycota</taxon>
        <taxon>Pucciniomycotina</taxon>
        <taxon>Pucciniomycetes</taxon>
        <taxon>Pucciniales</taxon>
        <taxon>Pucciniaceae</taxon>
        <taxon>Puccinia</taxon>
    </lineage>
</organism>
<sequence length="116" mass="13534">GGRLCIPICSPEVPGWEMAPPRRLIDKCSHSIQLEEYSDHDKKIQTTGRIEELDSMNQGKDDMEDSNTPIIDLMPFEEHEDIRRHTWEEESEIIPELQEGFMDTSWAFQDEEEASR</sequence>